<feature type="domain" description="N-acetyltransferase" evidence="1">
    <location>
        <begin position="24"/>
        <end position="193"/>
    </location>
</feature>
<gene>
    <name evidence="2" type="ORF">R2Q92_07330</name>
</gene>
<evidence type="ECO:0000313" key="3">
    <source>
        <dbReference type="Proteomes" id="UP001291912"/>
    </source>
</evidence>
<evidence type="ECO:0000313" key="2">
    <source>
        <dbReference type="EMBL" id="MDZ8161649.1"/>
    </source>
</evidence>
<dbReference type="SUPFAM" id="SSF55729">
    <property type="entry name" value="Acyl-CoA N-acyltransferases (Nat)"/>
    <property type="match status" value="1"/>
</dbReference>
<proteinExistence type="predicted"/>
<organism evidence="2 3">
    <name type="scientific">Microbacterium aquimaris</name>
    <dbReference type="NCBI Taxonomy" id="459816"/>
    <lineage>
        <taxon>Bacteria</taxon>
        <taxon>Bacillati</taxon>
        <taxon>Actinomycetota</taxon>
        <taxon>Actinomycetes</taxon>
        <taxon>Micrococcales</taxon>
        <taxon>Microbacteriaceae</taxon>
        <taxon>Microbacterium</taxon>
    </lineage>
</organism>
<dbReference type="Gene3D" id="3.40.630.30">
    <property type="match status" value="1"/>
</dbReference>
<evidence type="ECO:0000259" key="1">
    <source>
        <dbReference type="PROSITE" id="PS51186"/>
    </source>
</evidence>
<keyword evidence="2" id="KW-0808">Transferase</keyword>
<keyword evidence="3" id="KW-1185">Reference proteome</keyword>
<dbReference type="EMBL" id="JAWJYN010000001">
    <property type="protein sequence ID" value="MDZ8161649.1"/>
    <property type="molecule type" value="Genomic_DNA"/>
</dbReference>
<dbReference type="EC" id="2.3.1.-" evidence="2"/>
<dbReference type="InterPro" id="IPR016181">
    <property type="entry name" value="Acyl_CoA_acyltransferase"/>
</dbReference>
<sequence length="196" mass="21079">MTILADGRQVDVVAATGRFAGFFDVVGVKKPGGRGCWCMAYRDSRVPVQARADHMRAECATSPGPGVLAYVDGQAAGWCSVAPRSTYRRLMNSRTIPFVDDADPWSVVCFVVRPGFRGHGLMHHLLAGAIAHVDRGGGGVMEGYPGESGARMDRVSAYIGTTALFERAGFERVTETASRVGGRSRWLMRRTVAAEA</sequence>
<keyword evidence="2" id="KW-0012">Acyltransferase</keyword>
<protein>
    <submittedName>
        <fullName evidence="2">GNAT family N-acetyltransferase</fullName>
        <ecNumber evidence="2">2.3.1.-</ecNumber>
    </submittedName>
</protein>
<comment type="caution">
    <text evidence="2">The sequence shown here is derived from an EMBL/GenBank/DDBJ whole genome shotgun (WGS) entry which is preliminary data.</text>
</comment>
<reference evidence="2 3" key="1">
    <citation type="submission" date="2023-10" db="EMBL/GenBank/DDBJ databases">
        <title>Microbacterium xanthum sp. nov., isolated from seaweed.</title>
        <authorList>
            <person name="Lee S.D."/>
        </authorList>
    </citation>
    <scope>NUCLEOTIDE SEQUENCE [LARGE SCALE GENOMIC DNA]</scope>
    <source>
        <strain evidence="2 3">KCTC 19124</strain>
    </source>
</reference>
<accession>A0ABU5N6D0</accession>
<dbReference type="RefSeq" id="WP_194425140.1">
    <property type="nucleotide sequence ID" value="NZ_BAAAPT010000001.1"/>
</dbReference>
<dbReference type="GO" id="GO:0016746">
    <property type="term" value="F:acyltransferase activity"/>
    <property type="evidence" value="ECO:0007669"/>
    <property type="project" value="UniProtKB-KW"/>
</dbReference>
<dbReference type="InterPro" id="IPR000182">
    <property type="entry name" value="GNAT_dom"/>
</dbReference>
<dbReference type="PROSITE" id="PS51186">
    <property type="entry name" value="GNAT"/>
    <property type="match status" value="1"/>
</dbReference>
<name>A0ABU5N6D0_9MICO</name>
<dbReference type="Proteomes" id="UP001291912">
    <property type="component" value="Unassembled WGS sequence"/>
</dbReference>
<dbReference type="Pfam" id="PF00583">
    <property type="entry name" value="Acetyltransf_1"/>
    <property type="match status" value="1"/>
</dbReference>